<dbReference type="RefSeq" id="WP_270679197.1">
    <property type="nucleotide sequence ID" value="NZ_JAQFWP010000037.1"/>
</dbReference>
<dbReference type="SUPFAM" id="SSF51735">
    <property type="entry name" value="NAD(P)-binding Rossmann-fold domains"/>
    <property type="match status" value="1"/>
</dbReference>
<dbReference type="Gene3D" id="3.40.50.720">
    <property type="entry name" value="NAD(P)-binding Rossmann-like Domain"/>
    <property type="match status" value="1"/>
</dbReference>
<keyword evidence="3" id="KW-1185">Reference proteome</keyword>
<dbReference type="InterPro" id="IPR036291">
    <property type="entry name" value="NAD(P)-bd_dom_sf"/>
</dbReference>
<dbReference type="InterPro" id="IPR051604">
    <property type="entry name" value="Ergot_Alk_Oxidoreductase"/>
</dbReference>
<dbReference type="Pfam" id="PF13460">
    <property type="entry name" value="NAD_binding_10"/>
    <property type="match status" value="1"/>
</dbReference>
<sequence length="295" mass="31053">MGDDQATTESIAVTGATGSVGGRVAARLARRGAAQRLVVRDLNRAPELPGASAAMAAYEDRTAMRRALQGATTLFLVSATESADRVDRHIAAVDAAVEAGVGRIVYLSFLNPGPAAVFTFARDHFFTEAHIRSTGVAHTFLRPSLYLDLLPGWADEHGVVRGPAGSGRVAWVARDDIADVAAEVLLEPGAHTGRAYDLTGPEAVTLGETAGRLTSLTGRTVRYVPETWEEALESRRATGAPEWAVEGWASSYAAVAAGELDTVSPAVPDITGHPAQTIEGYLRKHPSALNHVEPA</sequence>
<dbReference type="Gene3D" id="3.90.25.10">
    <property type="entry name" value="UDP-galactose 4-epimerase, domain 1"/>
    <property type="match status" value="1"/>
</dbReference>
<evidence type="ECO:0000313" key="2">
    <source>
        <dbReference type="EMBL" id="MDA2806558.1"/>
    </source>
</evidence>
<dbReference type="EMBL" id="JAQFWP010000037">
    <property type="protein sequence ID" value="MDA2806558.1"/>
    <property type="molecule type" value="Genomic_DNA"/>
</dbReference>
<organism evidence="2 3">
    <name type="scientific">Nocardiopsis suaedae</name>
    <dbReference type="NCBI Taxonomy" id="3018444"/>
    <lineage>
        <taxon>Bacteria</taxon>
        <taxon>Bacillati</taxon>
        <taxon>Actinomycetota</taxon>
        <taxon>Actinomycetes</taxon>
        <taxon>Streptosporangiales</taxon>
        <taxon>Nocardiopsidaceae</taxon>
        <taxon>Nocardiopsis</taxon>
    </lineage>
</organism>
<evidence type="ECO:0000313" key="3">
    <source>
        <dbReference type="Proteomes" id="UP001165685"/>
    </source>
</evidence>
<comment type="caution">
    <text evidence="2">The sequence shown here is derived from an EMBL/GenBank/DDBJ whole genome shotgun (WGS) entry which is preliminary data.</text>
</comment>
<dbReference type="CDD" id="cd05269">
    <property type="entry name" value="TMR_SDR_a"/>
    <property type="match status" value="1"/>
</dbReference>
<reference evidence="2" key="1">
    <citation type="submission" date="2023-01" db="EMBL/GenBank/DDBJ databases">
        <title>Draft genome sequence of Nocardiopsis sp. LSu2-4 isolated from halophytes.</title>
        <authorList>
            <person name="Duangmal K."/>
            <person name="Chantavorakit T."/>
        </authorList>
    </citation>
    <scope>NUCLEOTIDE SEQUENCE</scope>
    <source>
        <strain evidence="2">LSu2-4</strain>
    </source>
</reference>
<accession>A0ABT4TPF5</accession>
<dbReference type="PANTHER" id="PTHR43162">
    <property type="match status" value="1"/>
</dbReference>
<proteinExistence type="predicted"/>
<dbReference type="InterPro" id="IPR016040">
    <property type="entry name" value="NAD(P)-bd_dom"/>
</dbReference>
<evidence type="ECO:0000259" key="1">
    <source>
        <dbReference type="Pfam" id="PF13460"/>
    </source>
</evidence>
<gene>
    <name evidence="2" type="ORF">O4U47_18765</name>
</gene>
<dbReference type="PANTHER" id="PTHR43162:SF1">
    <property type="entry name" value="PRESTALK A DIFFERENTIATION PROTEIN A"/>
    <property type="match status" value="1"/>
</dbReference>
<feature type="domain" description="NAD(P)-binding" evidence="1">
    <location>
        <begin position="15"/>
        <end position="188"/>
    </location>
</feature>
<protein>
    <submittedName>
        <fullName evidence="2">SDR family oxidoreductase</fullName>
    </submittedName>
</protein>
<name>A0ABT4TPF5_9ACTN</name>
<dbReference type="Proteomes" id="UP001165685">
    <property type="component" value="Unassembled WGS sequence"/>
</dbReference>